<reference evidence="5 6" key="1">
    <citation type="submission" date="2023-01" db="EMBL/GenBank/DDBJ databases">
        <title>Minimal conservation of predation-associated metabolite biosynthetic gene clusters underscores biosynthetic potential of Myxococcota including descriptions for ten novel species: Archangium lansinium sp. nov., Myxococcus landrumus sp. nov., Nannocystis bai.</title>
        <authorList>
            <person name="Ahearne A."/>
            <person name="Stevens C."/>
            <person name="Dowd S."/>
        </authorList>
    </citation>
    <scope>NUCLEOTIDE SEQUENCE [LARGE SCALE GENOMIC DNA]</scope>
    <source>
        <strain evidence="5 6">WIWO2</strain>
    </source>
</reference>
<dbReference type="InterPro" id="IPR013656">
    <property type="entry name" value="PAS_4"/>
</dbReference>
<dbReference type="NCBIfam" id="TIGR00229">
    <property type="entry name" value="sensory_box"/>
    <property type="match status" value="1"/>
</dbReference>
<proteinExistence type="predicted"/>
<dbReference type="SUPFAM" id="SSF55785">
    <property type="entry name" value="PYP-like sensor domain (PAS domain)"/>
    <property type="match status" value="2"/>
</dbReference>
<keyword evidence="6" id="KW-1185">Reference proteome</keyword>
<dbReference type="SUPFAM" id="SSF52091">
    <property type="entry name" value="SpoIIaa-like"/>
    <property type="match status" value="1"/>
</dbReference>
<gene>
    <name evidence="5" type="ORF">POL72_17300</name>
</gene>
<dbReference type="PANTHER" id="PTHR33745:SF3">
    <property type="entry name" value="RSBT CO-ANTAGONIST PROTEIN RSBRC"/>
    <property type="match status" value="1"/>
</dbReference>
<evidence type="ECO:0000313" key="5">
    <source>
        <dbReference type="EMBL" id="MDC0679504.1"/>
    </source>
</evidence>
<evidence type="ECO:0000313" key="6">
    <source>
        <dbReference type="Proteomes" id="UP001217485"/>
    </source>
</evidence>
<organism evidence="5 6">
    <name type="scientific">Sorangium atrum</name>
    <dbReference type="NCBI Taxonomy" id="2995308"/>
    <lineage>
        <taxon>Bacteria</taxon>
        <taxon>Pseudomonadati</taxon>
        <taxon>Myxococcota</taxon>
        <taxon>Polyangia</taxon>
        <taxon>Polyangiales</taxon>
        <taxon>Polyangiaceae</taxon>
        <taxon>Sorangium</taxon>
    </lineage>
</organism>
<dbReference type="RefSeq" id="WP_272096492.1">
    <property type="nucleotide sequence ID" value="NZ_JAQNDK010000002.1"/>
</dbReference>
<dbReference type="CDD" id="cd00130">
    <property type="entry name" value="PAS"/>
    <property type="match status" value="1"/>
</dbReference>
<comment type="caution">
    <text evidence="5">The sequence shown here is derived from an EMBL/GenBank/DDBJ whole genome shotgun (WGS) entry which is preliminary data.</text>
</comment>
<dbReference type="PROSITE" id="PS50801">
    <property type="entry name" value="STAS"/>
    <property type="match status" value="1"/>
</dbReference>
<dbReference type="Proteomes" id="UP001217485">
    <property type="component" value="Unassembled WGS sequence"/>
</dbReference>
<dbReference type="InterPro" id="IPR036513">
    <property type="entry name" value="STAS_dom_sf"/>
</dbReference>
<dbReference type="InterPro" id="IPR051932">
    <property type="entry name" value="Bact_StressResp_Reg"/>
</dbReference>
<dbReference type="Pfam" id="PF01740">
    <property type="entry name" value="STAS"/>
    <property type="match status" value="1"/>
</dbReference>
<evidence type="ECO:0000259" key="2">
    <source>
        <dbReference type="PROSITE" id="PS50112"/>
    </source>
</evidence>
<dbReference type="PROSITE" id="PS50112">
    <property type="entry name" value="PAS"/>
    <property type="match status" value="1"/>
</dbReference>
<name>A0ABT5BZC4_9BACT</name>
<dbReference type="EMBL" id="JAQNDK010000002">
    <property type="protein sequence ID" value="MDC0679504.1"/>
    <property type="molecule type" value="Genomic_DNA"/>
</dbReference>
<dbReference type="InterPro" id="IPR000700">
    <property type="entry name" value="PAS-assoc_C"/>
</dbReference>
<evidence type="ECO:0000259" key="4">
    <source>
        <dbReference type="PROSITE" id="PS50801"/>
    </source>
</evidence>
<evidence type="ECO:0000256" key="1">
    <source>
        <dbReference type="ARBA" id="ARBA00022553"/>
    </source>
</evidence>
<dbReference type="InterPro" id="IPR002645">
    <property type="entry name" value="STAS_dom"/>
</dbReference>
<dbReference type="PROSITE" id="PS50113">
    <property type="entry name" value="PAC"/>
    <property type="match status" value="1"/>
</dbReference>
<accession>A0ABT5BZC4</accession>
<feature type="domain" description="STAS" evidence="4">
    <location>
        <begin position="326"/>
        <end position="437"/>
    </location>
</feature>
<dbReference type="Pfam" id="PF08448">
    <property type="entry name" value="PAS_4"/>
    <property type="match status" value="2"/>
</dbReference>
<dbReference type="InterPro" id="IPR000014">
    <property type="entry name" value="PAS"/>
</dbReference>
<feature type="domain" description="PAS" evidence="2">
    <location>
        <begin position="185"/>
        <end position="231"/>
    </location>
</feature>
<dbReference type="PANTHER" id="PTHR33745">
    <property type="entry name" value="RSBT ANTAGONIST PROTEIN RSBS-RELATED"/>
    <property type="match status" value="1"/>
</dbReference>
<evidence type="ECO:0000259" key="3">
    <source>
        <dbReference type="PROSITE" id="PS50113"/>
    </source>
</evidence>
<feature type="domain" description="PAC" evidence="3">
    <location>
        <begin position="258"/>
        <end position="309"/>
    </location>
</feature>
<dbReference type="SMART" id="SM00091">
    <property type="entry name" value="PAS"/>
    <property type="match status" value="2"/>
</dbReference>
<dbReference type="Gene3D" id="3.30.450.20">
    <property type="entry name" value="PAS domain"/>
    <property type="match status" value="2"/>
</dbReference>
<dbReference type="Gene3D" id="3.30.750.24">
    <property type="entry name" value="STAS domain"/>
    <property type="match status" value="1"/>
</dbReference>
<protein>
    <submittedName>
        <fullName evidence="5">PAS domain-containing protein</fullName>
    </submittedName>
</protein>
<dbReference type="CDD" id="cd07041">
    <property type="entry name" value="STAS_RsbR_RsbS_like"/>
    <property type="match status" value="1"/>
</dbReference>
<dbReference type="InterPro" id="IPR035965">
    <property type="entry name" value="PAS-like_dom_sf"/>
</dbReference>
<keyword evidence="1" id="KW-0597">Phosphoprotein</keyword>
<sequence length="457" mass="49920">MQIRQGSGGTMEIDRQSDERIKAENARLRARVEELERRLSAGAAPREAQRELADSVPYRALFDAVTVPLVIHRADGLLVAINRADCARWRINPEQIIGKYNALEDPQAVKTGHAEAIRRALAGEVVTLPPVPYDIEPGELYKDRRRLWTEPSYVAFEDASGNRFVAVVSIDVTARVESEAQRRRGAALLEAFIQNAPMLMFARDSEGRHTLLNPPVEELLGKPREELMGKTQHDLFPAEIADRSAAQDRAAMASSEPITSEDEMDLADGRHVFMSTRFALRDEEGRVSGCGAIAVDITERVQAEARTRQLQEKMLIVQQETIRAISTPLLPIADGVLVAPLVGELTRERGAQFTETLLDGISRQHARITILDVTGVPQAGPEVTDALIRAARSARLLGAEVVLTGIRPSVAQAFVALGADLGGIVTRGTLERGVTYALSAHEGARAPARTRNGRGAH</sequence>